<dbReference type="Gene3D" id="1.25.10.10">
    <property type="entry name" value="Leucine-rich Repeat Variant"/>
    <property type="match status" value="2"/>
</dbReference>
<gene>
    <name evidence="3 4" type="primary">LOC109714412</name>
</gene>
<accession>A0A6P5FGB2</accession>
<dbReference type="Gene3D" id="1.20.930.20">
    <property type="entry name" value="Adaptor protein Cbl, N-terminal domain"/>
    <property type="match status" value="1"/>
</dbReference>
<reference evidence="2" key="1">
    <citation type="journal article" date="2015" name="Nat. Genet.">
        <title>The pineapple genome and the evolution of CAM photosynthesis.</title>
        <authorList>
            <person name="Ming R."/>
            <person name="VanBuren R."/>
            <person name="Wai C.M."/>
            <person name="Tang H."/>
            <person name="Schatz M.C."/>
            <person name="Bowers J.E."/>
            <person name="Lyons E."/>
            <person name="Wang M.L."/>
            <person name="Chen J."/>
            <person name="Biggers E."/>
            <person name="Zhang J."/>
            <person name="Huang L."/>
            <person name="Zhang L."/>
            <person name="Miao W."/>
            <person name="Zhang J."/>
            <person name="Ye Z."/>
            <person name="Miao C."/>
            <person name="Lin Z."/>
            <person name="Wang H."/>
            <person name="Zhou H."/>
            <person name="Yim W.C."/>
            <person name="Priest H.D."/>
            <person name="Zheng C."/>
            <person name="Woodhouse M."/>
            <person name="Edger P.P."/>
            <person name="Guyot R."/>
            <person name="Guo H.B."/>
            <person name="Guo H."/>
            <person name="Zheng G."/>
            <person name="Singh R."/>
            <person name="Sharma A."/>
            <person name="Min X."/>
            <person name="Zheng Y."/>
            <person name="Lee H."/>
            <person name="Gurtowski J."/>
            <person name="Sedlazeck F.J."/>
            <person name="Harkess A."/>
            <person name="McKain M.R."/>
            <person name="Liao Z."/>
            <person name="Fang J."/>
            <person name="Liu J."/>
            <person name="Zhang X."/>
            <person name="Zhang Q."/>
            <person name="Hu W."/>
            <person name="Qin Y."/>
            <person name="Wang K."/>
            <person name="Chen L.Y."/>
            <person name="Shirley N."/>
            <person name="Lin Y.R."/>
            <person name="Liu L.Y."/>
            <person name="Hernandez A.G."/>
            <person name="Wright C.L."/>
            <person name="Bulone V."/>
            <person name="Tuskan G.A."/>
            <person name="Heath K."/>
            <person name="Zee F."/>
            <person name="Moore P.H."/>
            <person name="Sunkar R."/>
            <person name="Leebens-Mack J.H."/>
            <person name="Mockler T."/>
            <person name="Bennetzen J.L."/>
            <person name="Freeling M."/>
            <person name="Sankoff D."/>
            <person name="Paterson A.H."/>
            <person name="Zhu X."/>
            <person name="Yang X."/>
            <person name="Smith J.A."/>
            <person name="Cushman J.C."/>
            <person name="Paull R.E."/>
            <person name="Yu Q."/>
        </authorList>
    </citation>
    <scope>NUCLEOTIDE SEQUENCE [LARGE SCALE GENOMIC DNA]</scope>
    <source>
        <strain evidence="2">cv. F153</strain>
    </source>
</reference>
<feature type="domain" description="DUF7792" evidence="1">
    <location>
        <begin position="8"/>
        <end position="122"/>
    </location>
</feature>
<proteinExistence type="predicted"/>
<reference evidence="3 4" key="2">
    <citation type="submission" date="2025-04" db="UniProtKB">
        <authorList>
            <consortium name="RefSeq"/>
        </authorList>
    </citation>
    <scope>IDENTIFICATION</scope>
    <source>
        <tissue evidence="3 4">Leaf</tissue>
    </source>
</reference>
<keyword evidence="2" id="KW-1185">Reference proteome</keyword>
<evidence type="ECO:0000313" key="2">
    <source>
        <dbReference type="Proteomes" id="UP000515123"/>
    </source>
</evidence>
<dbReference type="InterPro" id="IPR016024">
    <property type="entry name" value="ARM-type_fold"/>
</dbReference>
<dbReference type="PANTHER" id="PTHR46168:SF7">
    <property type="entry name" value="ARMADILLO_BETA-CATENIN-LIKE REPEAT FAMILY PROTEIN, EXPRESSED"/>
    <property type="match status" value="1"/>
</dbReference>
<dbReference type="PANTHER" id="PTHR46168">
    <property type="entry name" value="ARMADILLO REPEAT ONLY 4"/>
    <property type="match status" value="1"/>
</dbReference>
<evidence type="ECO:0000313" key="3">
    <source>
        <dbReference type="RefSeq" id="XP_020094612.1"/>
    </source>
</evidence>
<sequence>MMGDGVKSMLAKPIHLAEQVRKLAGDAQSSRPECAELQVRAERLAALLRQAARAELYGRLAARIIDETSDVLAKALALVAKCRRGHNLVRRLFTILPANALPRMSAQLDNCIADVSWLLRISSPQADDDGLHGLPNIARDEPMLCLIWEHIARLHTGSSDARADSAAQLASLARDSDHFAKLIIEEDGVGPLVRFLKEGSEEGQESAARALGYLGRDPESVEHLVHAGACSAFAQVLKDAPVRVRAAAAWAVAELAAHHPECQDVFFQHNVVRLLVVHLANETVQEHSRYSVVGPSKAMSLHSVVLAHTKSIRAANQHQISQPSQHQNQHQNHNQIHSVVQSAIAAKSTNGVGAAAALKSYNNLGPGPSKGRREAEDPETKAYLKAMAANALWRLAQGNISICQSITESRALLCFAVLLEKGIGRVRYYSAMALMEIARVAEHNVMLRQSAFKPSSPTAKAVVDQLLRIVWTGVYDELLQPSITALGCLSRTFQASETRIIGPLVALLDESEAAVSKEAVIALTKFACSENHLHVNHCKAVIDAGGARHLVQLVYLGEQVQIEALILLCYIALHVPDSEELAQAGVLAVLLWASKQAHMVQDSRVESLLPEAKARMELFQSRESR</sequence>
<evidence type="ECO:0000259" key="1">
    <source>
        <dbReference type="Pfam" id="PF25055"/>
    </source>
</evidence>
<organism evidence="3">
    <name type="scientific">Ananas comosus</name>
    <name type="common">Pineapple</name>
    <name type="synonym">Ananas ananas</name>
    <dbReference type="NCBI Taxonomy" id="4615"/>
    <lineage>
        <taxon>Eukaryota</taxon>
        <taxon>Viridiplantae</taxon>
        <taxon>Streptophyta</taxon>
        <taxon>Embryophyta</taxon>
        <taxon>Tracheophyta</taxon>
        <taxon>Spermatophyta</taxon>
        <taxon>Magnoliopsida</taxon>
        <taxon>Liliopsida</taxon>
        <taxon>Poales</taxon>
        <taxon>Bromeliaceae</taxon>
        <taxon>Bromelioideae</taxon>
        <taxon>Ananas</taxon>
    </lineage>
</organism>
<dbReference type="SUPFAM" id="SSF48371">
    <property type="entry name" value="ARM repeat"/>
    <property type="match status" value="1"/>
</dbReference>
<dbReference type="AlphaFoldDB" id="A0A6P5FGB2"/>
<dbReference type="InterPro" id="IPR011989">
    <property type="entry name" value="ARM-like"/>
</dbReference>
<dbReference type="InterPro" id="IPR036537">
    <property type="entry name" value="Adaptor_Cbl_N_dom_sf"/>
</dbReference>
<dbReference type="Pfam" id="PF25055">
    <property type="entry name" value="DUF7792"/>
    <property type="match status" value="1"/>
</dbReference>
<dbReference type="Proteomes" id="UP000515123">
    <property type="component" value="Linkage group 8"/>
</dbReference>
<dbReference type="GO" id="GO:0007166">
    <property type="term" value="P:cell surface receptor signaling pathway"/>
    <property type="evidence" value="ECO:0007669"/>
    <property type="project" value="InterPro"/>
</dbReference>
<dbReference type="OrthoDB" id="7537227at2759"/>
<protein>
    <submittedName>
        <fullName evidence="3 4">Uncharacterized protein LOC109714412</fullName>
    </submittedName>
</protein>
<dbReference type="RefSeq" id="XP_020094613.1">
    <property type="nucleotide sequence ID" value="XM_020239024.1"/>
</dbReference>
<dbReference type="InterPro" id="IPR000225">
    <property type="entry name" value="Armadillo"/>
</dbReference>
<dbReference type="SMART" id="SM00185">
    <property type="entry name" value="ARM"/>
    <property type="match status" value="3"/>
</dbReference>
<dbReference type="GeneID" id="109714412"/>
<dbReference type="Gramene" id="Aco023331.1.mrna1">
    <property type="protein sequence ID" value="Aco023331.1.mrna1.cds1"/>
    <property type="gene ID" value="Aco023331.1.path1"/>
</dbReference>
<dbReference type="InterPro" id="IPR056694">
    <property type="entry name" value="DUF7792"/>
</dbReference>
<evidence type="ECO:0000313" key="4">
    <source>
        <dbReference type="RefSeq" id="XP_020094613.1"/>
    </source>
</evidence>
<dbReference type="RefSeq" id="XP_020094612.1">
    <property type="nucleotide sequence ID" value="XM_020239023.1"/>
</dbReference>
<name>A0A6P5FGB2_ANACO</name>
<dbReference type="Pfam" id="PF00514">
    <property type="entry name" value="Arm"/>
    <property type="match status" value="2"/>
</dbReference>